<dbReference type="OrthoDB" id="8184313at2759"/>
<evidence type="ECO:0000313" key="1">
    <source>
        <dbReference type="EMBL" id="CRL00569.1"/>
    </source>
</evidence>
<dbReference type="AlphaFoldDB" id="A0A1J1IPZ0"/>
<evidence type="ECO:0000313" key="2">
    <source>
        <dbReference type="Proteomes" id="UP000183832"/>
    </source>
</evidence>
<dbReference type="EMBL" id="CVRI01000054">
    <property type="protein sequence ID" value="CRL00569.1"/>
    <property type="molecule type" value="Genomic_DNA"/>
</dbReference>
<gene>
    <name evidence="1" type="ORF">CLUMA_CG013829</name>
</gene>
<keyword evidence="2" id="KW-1185">Reference proteome</keyword>
<name>A0A1J1IPZ0_9DIPT</name>
<accession>A0A1J1IPZ0</accession>
<proteinExistence type="predicted"/>
<sequence>MLRLQMFYSSYCGDFKFNVKYAKNCGDSEPVIKLINSSLTINEKCEITSQSCSEIKSYKTATKRLKQTDMMKLGFGFFGIPLTCSHKATPIFCYNGGTVINFTESKLRMLYTSQVFGKVAVFQVILTHDTGKSCFQAEIELNRNGED</sequence>
<dbReference type="Proteomes" id="UP000183832">
    <property type="component" value="Unassembled WGS sequence"/>
</dbReference>
<reference evidence="1 2" key="1">
    <citation type="submission" date="2015-04" db="EMBL/GenBank/DDBJ databases">
        <authorList>
            <person name="Syromyatnikov M.Y."/>
            <person name="Popov V.N."/>
        </authorList>
    </citation>
    <scope>NUCLEOTIDE SEQUENCE [LARGE SCALE GENOMIC DNA]</scope>
</reference>
<protein>
    <submittedName>
        <fullName evidence="1">CLUMA_CG013829, isoform A</fullName>
    </submittedName>
</protein>
<organism evidence="1 2">
    <name type="scientific">Clunio marinus</name>
    <dbReference type="NCBI Taxonomy" id="568069"/>
    <lineage>
        <taxon>Eukaryota</taxon>
        <taxon>Metazoa</taxon>
        <taxon>Ecdysozoa</taxon>
        <taxon>Arthropoda</taxon>
        <taxon>Hexapoda</taxon>
        <taxon>Insecta</taxon>
        <taxon>Pterygota</taxon>
        <taxon>Neoptera</taxon>
        <taxon>Endopterygota</taxon>
        <taxon>Diptera</taxon>
        <taxon>Nematocera</taxon>
        <taxon>Chironomoidea</taxon>
        <taxon>Chironomidae</taxon>
        <taxon>Clunio</taxon>
    </lineage>
</organism>